<protein>
    <submittedName>
        <fullName evidence="1">Uncharacterized protein</fullName>
    </submittedName>
</protein>
<reference evidence="1" key="1">
    <citation type="submission" date="2014-11" db="EMBL/GenBank/DDBJ databases">
        <authorList>
            <person name="Amaro Gonzalez C."/>
        </authorList>
    </citation>
    <scope>NUCLEOTIDE SEQUENCE</scope>
</reference>
<evidence type="ECO:0000313" key="1">
    <source>
        <dbReference type="EMBL" id="JAH89412.1"/>
    </source>
</evidence>
<accession>A0A0E9WGD5</accession>
<proteinExistence type="predicted"/>
<organism evidence="1">
    <name type="scientific">Anguilla anguilla</name>
    <name type="common">European freshwater eel</name>
    <name type="synonym">Muraena anguilla</name>
    <dbReference type="NCBI Taxonomy" id="7936"/>
    <lineage>
        <taxon>Eukaryota</taxon>
        <taxon>Metazoa</taxon>
        <taxon>Chordata</taxon>
        <taxon>Craniata</taxon>
        <taxon>Vertebrata</taxon>
        <taxon>Euteleostomi</taxon>
        <taxon>Actinopterygii</taxon>
        <taxon>Neopterygii</taxon>
        <taxon>Teleostei</taxon>
        <taxon>Anguilliformes</taxon>
        <taxon>Anguillidae</taxon>
        <taxon>Anguilla</taxon>
    </lineage>
</organism>
<reference evidence="1" key="2">
    <citation type="journal article" date="2015" name="Fish Shellfish Immunol.">
        <title>Early steps in the European eel (Anguilla anguilla)-Vibrio vulnificus interaction in the gills: Role of the RtxA13 toxin.</title>
        <authorList>
            <person name="Callol A."/>
            <person name="Pajuelo D."/>
            <person name="Ebbesson L."/>
            <person name="Teles M."/>
            <person name="MacKenzie S."/>
            <person name="Amaro C."/>
        </authorList>
    </citation>
    <scope>NUCLEOTIDE SEQUENCE</scope>
</reference>
<dbReference type="AlphaFoldDB" id="A0A0E9WGD5"/>
<dbReference type="EMBL" id="GBXM01019165">
    <property type="protein sequence ID" value="JAH89412.1"/>
    <property type="molecule type" value="Transcribed_RNA"/>
</dbReference>
<sequence>MKRVCCKGKVTGVYVVERVRRLITSVETGPVAEGYALLLEADCFLIFLNFLNNANFC</sequence>
<name>A0A0E9WGD5_ANGAN</name>